<evidence type="ECO:0000256" key="2">
    <source>
        <dbReference type="ARBA" id="ARBA00022803"/>
    </source>
</evidence>
<keyword evidence="1" id="KW-0677">Repeat</keyword>
<dbReference type="KEGG" id="mtea:DK419_23285"/>
<dbReference type="SUPFAM" id="SSF48452">
    <property type="entry name" value="TPR-like"/>
    <property type="match status" value="1"/>
</dbReference>
<dbReference type="Gene3D" id="3.30.70.1230">
    <property type="entry name" value="Nucleotide cyclase"/>
    <property type="match status" value="1"/>
</dbReference>
<dbReference type="InterPro" id="IPR019734">
    <property type="entry name" value="TPR_rpt"/>
</dbReference>
<dbReference type="InterPro" id="IPR029787">
    <property type="entry name" value="Nucleotide_cyclase"/>
</dbReference>
<proteinExistence type="predicted"/>
<evidence type="ECO:0000313" key="5">
    <source>
        <dbReference type="EMBL" id="AWN48911.1"/>
    </source>
</evidence>
<dbReference type="InterPro" id="IPR011990">
    <property type="entry name" value="TPR-like_helical_dom_sf"/>
</dbReference>
<keyword evidence="6" id="KW-1185">Reference proteome</keyword>
<protein>
    <submittedName>
        <fullName evidence="5">Guanylate cyclase</fullName>
    </submittedName>
</protein>
<evidence type="ECO:0000256" key="3">
    <source>
        <dbReference type="PROSITE-ProRule" id="PRU00339"/>
    </source>
</evidence>
<dbReference type="InterPro" id="IPR013105">
    <property type="entry name" value="TPR_2"/>
</dbReference>
<dbReference type="PANTHER" id="PTHR43081">
    <property type="entry name" value="ADENYLATE CYCLASE, TERMINAL-DIFFERENTIATION SPECIFIC-RELATED"/>
    <property type="match status" value="1"/>
</dbReference>
<dbReference type="PANTHER" id="PTHR43081:SF19">
    <property type="entry name" value="PH-SENSITIVE ADENYLATE CYCLASE RV1264"/>
    <property type="match status" value="1"/>
</dbReference>
<feature type="domain" description="Guanylate cyclase" evidence="4">
    <location>
        <begin position="56"/>
        <end position="167"/>
    </location>
</feature>
<dbReference type="AlphaFoldDB" id="A0A2U8WU27"/>
<dbReference type="Pfam" id="PF00211">
    <property type="entry name" value="Guanylate_cyc"/>
    <property type="match status" value="1"/>
</dbReference>
<dbReference type="PROSITE" id="PS50005">
    <property type="entry name" value="TPR"/>
    <property type="match status" value="1"/>
</dbReference>
<dbReference type="Pfam" id="PF07719">
    <property type="entry name" value="TPR_2"/>
    <property type="match status" value="1"/>
</dbReference>
<dbReference type="Proteomes" id="UP000245444">
    <property type="component" value="Chromosome"/>
</dbReference>
<dbReference type="Gene3D" id="3.40.50.10070">
    <property type="entry name" value="TolB, N-terminal domain"/>
    <property type="match status" value="1"/>
</dbReference>
<keyword evidence="2 3" id="KW-0802">TPR repeat</keyword>
<dbReference type="GO" id="GO:0035556">
    <property type="term" value="P:intracellular signal transduction"/>
    <property type="evidence" value="ECO:0007669"/>
    <property type="project" value="InterPro"/>
</dbReference>
<feature type="repeat" description="TPR" evidence="3">
    <location>
        <begin position="503"/>
        <end position="536"/>
    </location>
</feature>
<evidence type="ECO:0000259" key="4">
    <source>
        <dbReference type="PROSITE" id="PS50125"/>
    </source>
</evidence>
<dbReference type="EMBL" id="CP029553">
    <property type="protein sequence ID" value="AWN48911.1"/>
    <property type="molecule type" value="Genomic_DNA"/>
</dbReference>
<dbReference type="InterPro" id="IPR050697">
    <property type="entry name" value="Adenylyl/Guanylyl_Cyclase_3/4"/>
</dbReference>
<dbReference type="PROSITE" id="PS50125">
    <property type="entry name" value="GUANYLATE_CYCLASE_2"/>
    <property type="match status" value="1"/>
</dbReference>
<sequence length="675" mass="73317">MEGAFDDRRIDRCFLVQWLVPPPVRSRERRGRRAVSARTKRSPAAEWPVPERRLAAIFAADIAGYSKAMHADESGAMRALQATRRIVDRLVSARRGRIANTAGDSVLAEFASVADAVHCATAIQRMLAEAEGDAGRFRLRIGIHVGEVMVHEGDLFGDGVNIAARLQAMAEPGALRLSEAAYRHARGLPDLRFVDHGLQRLKNIARPMRVYAVPPPDGRALRPALGAVAALPIVASRIITSRIVTLALLTLALAAGLALGWSRLAGPERAEEIREPARPRLSLVVLPLVNQSGDADQDYLAEQLAEDLSADLARAPGTFVIAHGTAQSYKGRPVEPRAVGRELGVRYVVQGSLRQSAEQVRFAVHLTDAETGAALWADRYDGARGDLAAAQDALVAQVGRALGVRLLEAETQARAGHPADAVDLVMRGQALLNRPFARENHAGARPLFERALALDPANTHARLGLAEVLVDGVLNGWTTERAGDLDAAERAVAAVLRGDPTHPFAHYLRGETLRARARYAEALAAFERVLALNPSFARAHAYRGLIHIFLGRAEETEADIAAAIRLSPKDPLLGAWLARDGLAKLHLGRDEAAIDPLRRAAAVNPLFDFPHLYLACAFARLGRDAEARASLAEFLRLRPGYTIARYRSLTSTEPTFLAQRERLYDGLRRAGLPER</sequence>
<evidence type="ECO:0000313" key="6">
    <source>
        <dbReference type="Proteomes" id="UP000245444"/>
    </source>
</evidence>
<evidence type="ECO:0000256" key="1">
    <source>
        <dbReference type="ARBA" id="ARBA00022737"/>
    </source>
</evidence>
<dbReference type="GO" id="GO:0006171">
    <property type="term" value="P:cAMP biosynthetic process"/>
    <property type="evidence" value="ECO:0007669"/>
    <property type="project" value="TreeGrafter"/>
</dbReference>
<reference evidence="5 6" key="1">
    <citation type="submission" date="2018-05" db="EMBL/GenBank/DDBJ databases">
        <title>Complete Genome Sequence of Methylobacterium sp. 17Sr1-28.</title>
        <authorList>
            <person name="Srinivasan S."/>
        </authorList>
    </citation>
    <scope>NUCLEOTIDE SEQUENCE [LARGE SCALE GENOMIC DNA]</scope>
    <source>
        <strain evidence="5 6">17Sr1-28</strain>
    </source>
</reference>
<dbReference type="CDD" id="cd07302">
    <property type="entry name" value="CHD"/>
    <property type="match status" value="1"/>
</dbReference>
<dbReference type="SMART" id="SM00044">
    <property type="entry name" value="CYCc"/>
    <property type="match status" value="1"/>
</dbReference>
<name>A0A2U8WU27_9HYPH</name>
<dbReference type="Gene3D" id="1.25.40.10">
    <property type="entry name" value="Tetratricopeptide repeat domain"/>
    <property type="match status" value="2"/>
</dbReference>
<dbReference type="InterPro" id="IPR001054">
    <property type="entry name" value="A/G_cyclase"/>
</dbReference>
<dbReference type="GO" id="GO:0004016">
    <property type="term" value="F:adenylate cyclase activity"/>
    <property type="evidence" value="ECO:0007669"/>
    <property type="project" value="UniProtKB-ARBA"/>
</dbReference>
<dbReference type="OrthoDB" id="9807521at2"/>
<dbReference type="SUPFAM" id="SSF55073">
    <property type="entry name" value="Nucleotide cyclase"/>
    <property type="match status" value="1"/>
</dbReference>
<gene>
    <name evidence="5" type="ORF">DK419_23285</name>
</gene>
<dbReference type="Pfam" id="PF14559">
    <property type="entry name" value="TPR_19"/>
    <property type="match status" value="1"/>
</dbReference>
<dbReference type="SMART" id="SM00028">
    <property type="entry name" value="TPR"/>
    <property type="match status" value="5"/>
</dbReference>
<organism evidence="5 6">
    <name type="scientific">Methylobacterium terrae</name>
    <dbReference type="NCBI Taxonomy" id="2202827"/>
    <lineage>
        <taxon>Bacteria</taxon>
        <taxon>Pseudomonadati</taxon>
        <taxon>Pseudomonadota</taxon>
        <taxon>Alphaproteobacteria</taxon>
        <taxon>Hyphomicrobiales</taxon>
        <taxon>Methylobacteriaceae</taxon>
        <taxon>Methylobacterium</taxon>
    </lineage>
</organism>
<accession>A0A2U8WU27</accession>